<reference evidence="2 3" key="2">
    <citation type="journal article" date="2017" name="Sci. Rep.">
        <title>Ant-infecting Ophiocordyceps genomes reveal a high diversity of potential behavioral manipulation genes and a possible major role for enterotoxins.</title>
        <authorList>
            <person name="de Bekker C."/>
            <person name="Ohm R.A."/>
            <person name="Evans H.C."/>
            <person name="Brachmann A."/>
            <person name="Hughes D.P."/>
        </authorList>
    </citation>
    <scope>NUCLEOTIDE SEQUENCE [LARGE SCALE GENOMIC DNA]</scope>
    <source>
        <strain evidence="2 3">SC16a</strain>
    </source>
</reference>
<feature type="compositionally biased region" description="Basic residues" evidence="1">
    <location>
        <begin position="180"/>
        <end position="195"/>
    </location>
</feature>
<feature type="region of interest" description="Disordered" evidence="1">
    <location>
        <begin position="55"/>
        <end position="158"/>
    </location>
</feature>
<evidence type="ECO:0000313" key="2">
    <source>
        <dbReference type="EMBL" id="PFH63113.1"/>
    </source>
</evidence>
<evidence type="ECO:0000313" key="3">
    <source>
        <dbReference type="Proteomes" id="UP000037136"/>
    </source>
</evidence>
<dbReference type="EMBL" id="LAZP02000008">
    <property type="protein sequence ID" value="PFH63113.1"/>
    <property type="molecule type" value="Genomic_DNA"/>
</dbReference>
<feature type="compositionally biased region" description="Low complexity" evidence="1">
    <location>
        <begin position="147"/>
        <end position="158"/>
    </location>
</feature>
<comment type="caution">
    <text evidence="2">The sequence shown here is derived from an EMBL/GenBank/DDBJ whole genome shotgun (WGS) entry which is preliminary data.</text>
</comment>
<dbReference type="AlphaFoldDB" id="A0A2A9PRR4"/>
<feature type="region of interest" description="Disordered" evidence="1">
    <location>
        <begin position="178"/>
        <end position="238"/>
    </location>
</feature>
<protein>
    <submittedName>
        <fullName evidence="2">Uncharacterized protein</fullName>
    </submittedName>
</protein>
<sequence length="344" mass="39966">MCTTNVYTYIYPNNAKTISRRLAPCSASRQGQPCRDNIVLNHPLIMAIPAPAPAPAPYPFPNHQLPPTPPADESDRARRRSTSDHRRNTAYIEDHHHQHQHQQQQQHHHHQPSHRRLSSSRRDRVVLVENPPAARTPPQTYSAPHTAPSSPRFSSAAAARPVIVDESQGPSVQIEVPESRRHHHHHHHHRHHRHSSTSSRDSSHRPSSKEGDNEQSNRRRHRRSSNSSNFVFETETEAMERRELRIRQRIFEANAEIAGRAPVPLASTPRRSSTRDDHDRAREAELVDTLRRLDLQERRLVQRAEEERMGRLRERLELPRRRSTVGPGSRRHRVLYDDGIYRWE</sequence>
<gene>
    <name evidence="2" type="ORF">XA68_17757</name>
</gene>
<feature type="compositionally biased region" description="Basic and acidic residues" evidence="1">
    <location>
        <begin position="73"/>
        <end position="96"/>
    </location>
</feature>
<accession>A0A2A9PRR4</accession>
<feature type="compositionally biased region" description="Basic and acidic residues" evidence="1">
    <location>
        <begin position="201"/>
        <end position="217"/>
    </location>
</feature>
<name>A0A2A9PRR4_OPHUN</name>
<dbReference type="Proteomes" id="UP000037136">
    <property type="component" value="Unassembled WGS sequence"/>
</dbReference>
<dbReference type="STRING" id="268505.A0A2A9PRR4"/>
<keyword evidence="3" id="KW-1185">Reference proteome</keyword>
<feature type="compositionally biased region" description="Pro residues" evidence="1">
    <location>
        <begin position="55"/>
        <end position="70"/>
    </location>
</feature>
<proteinExistence type="predicted"/>
<dbReference type="OrthoDB" id="3439480at2759"/>
<evidence type="ECO:0000256" key="1">
    <source>
        <dbReference type="SAM" id="MobiDB-lite"/>
    </source>
</evidence>
<feature type="compositionally biased region" description="Basic residues" evidence="1">
    <location>
        <begin position="106"/>
        <end position="119"/>
    </location>
</feature>
<organism evidence="2 3">
    <name type="scientific">Ophiocordyceps unilateralis</name>
    <name type="common">Zombie-ant fungus</name>
    <name type="synonym">Torrubia unilateralis</name>
    <dbReference type="NCBI Taxonomy" id="268505"/>
    <lineage>
        <taxon>Eukaryota</taxon>
        <taxon>Fungi</taxon>
        <taxon>Dikarya</taxon>
        <taxon>Ascomycota</taxon>
        <taxon>Pezizomycotina</taxon>
        <taxon>Sordariomycetes</taxon>
        <taxon>Hypocreomycetidae</taxon>
        <taxon>Hypocreales</taxon>
        <taxon>Ophiocordycipitaceae</taxon>
        <taxon>Ophiocordyceps</taxon>
    </lineage>
</organism>
<reference evidence="2 3" key="1">
    <citation type="journal article" date="2015" name="BMC Genomics">
        <title>Gene expression during zombie ant biting behavior reflects the complexity underlying fungal parasitic behavioral manipulation.</title>
        <authorList>
            <person name="de Bekker C."/>
            <person name="Ohm R.A."/>
            <person name="Loreto R.G."/>
            <person name="Sebastian A."/>
            <person name="Albert I."/>
            <person name="Merrow M."/>
            <person name="Brachmann A."/>
            <person name="Hughes D.P."/>
        </authorList>
    </citation>
    <scope>NUCLEOTIDE SEQUENCE [LARGE SCALE GENOMIC DNA]</scope>
    <source>
        <strain evidence="2 3">SC16a</strain>
    </source>
</reference>